<dbReference type="SMART" id="SM00332">
    <property type="entry name" value="PP2Cc"/>
    <property type="match status" value="1"/>
</dbReference>
<gene>
    <name evidence="2" type="ORF">AK812_SmicGene6367</name>
</gene>
<dbReference type="InterPro" id="IPR001932">
    <property type="entry name" value="PPM-type_phosphatase-like_dom"/>
</dbReference>
<dbReference type="OrthoDB" id="443328at2759"/>
<proteinExistence type="predicted"/>
<keyword evidence="3" id="KW-1185">Reference proteome</keyword>
<protein>
    <recommendedName>
        <fullName evidence="1">PPM-type phosphatase domain-containing protein</fullName>
    </recommendedName>
</protein>
<dbReference type="CDD" id="cd00143">
    <property type="entry name" value="PP2Cc"/>
    <property type="match status" value="1"/>
</dbReference>
<evidence type="ECO:0000313" key="2">
    <source>
        <dbReference type="EMBL" id="OLQ09963.1"/>
    </source>
</evidence>
<dbReference type="Proteomes" id="UP000186817">
    <property type="component" value="Unassembled WGS sequence"/>
</dbReference>
<name>A0A1Q9ERA0_SYMMI</name>
<feature type="domain" description="PPM-type phosphatase" evidence="1">
    <location>
        <begin position="1"/>
        <end position="336"/>
    </location>
</feature>
<accession>A0A1Q9ERA0</accession>
<evidence type="ECO:0000313" key="3">
    <source>
        <dbReference type="Proteomes" id="UP000186817"/>
    </source>
</evidence>
<dbReference type="SUPFAM" id="SSF81606">
    <property type="entry name" value="PP2C-like"/>
    <property type="match status" value="1"/>
</dbReference>
<reference evidence="2 3" key="1">
    <citation type="submission" date="2016-02" db="EMBL/GenBank/DDBJ databases">
        <title>Genome analysis of coral dinoflagellate symbionts highlights evolutionary adaptations to a symbiotic lifestyle.</title>
        <authorList>
            <person name="Aranda M."/>
            <person name="Li Y."/>
            <person name="Liew Y.J."/>
            <person name="Baumgarten S."/>
            <person name="Simakov O."/>
            <person name="Wilson M."/>
            <person name="Piel J."/>
            <person name="Ashoor H."/>
            <person name="Bougouffa S."/>
            <person name="Bajic V.B."/>
            <person name="Ryu T."/>
            <person name="Ravasi T."/>
            <person name="Bayer T."/>
            <person name="Micklem G."/>
            <person name="Kim H."/>
            <person name="Bhak J."/>
            <person name="Lajeunesse T.C."/>
            <person name="Voolstra C.R."/>
        </authorList>
    </citation>
    <scope>NUCLEOTIDE SEQUENCE [LARGE SCALE GENOMIC DNA]</scope>
    <source>
        <strain evidence="2 3">CCMP2467</strain>
    </source>
</reference>
<sequence>MESEQCGQNQVDLLVVNMPNASAWSAERKEQDELNAGNAEANALVAICLLAVAAAGPHFLELYLEQRWRQQHHLHGPVELLLRLAFEGMIRSRRDYLLPPLKISDGNYCVGDTLITCAASGFNLVFMKAFVEVHLRPVLQAVAAPTSVLRTLVAETIFEPRKLDGDYCDGEALRDLIRTGEVVEICRGSTCSGLAMTRSFGDLHFKRPIGLAIAEPEVRIVPLSDKDLFIVLATDGVYDVLSNQEVIDLAMRWVLRLQGSYCDGRILKACGSGNAPVSQSYCDGGCAEWSIGVAGCGAADAGSGGGKIWVPDARKMRLLWQRYFSLDSSAPNSSSLSPSLHGRSRKSKVAMPDFVAKHRRLANSWIGETAPAAERRHGPTKATWLALSREAAANFKRRHAAFRNMPCMPFDVWLLMKREEEIATDYGHKVESWEVQYERKTYYQRLGRERKLMLLGIPPEESSVLDDEDEEAHAPCKKYKGSVGPWYEFD</sequence>
<dbReference type="InterPro" id="IPR036457">
    <property type="entry name" value="PPM-type-like_dom_sf"/>
</dbReference>
<evidence type="ECO:0000259" key="1">
    <source>
        <dbReference type="PROSITE" id="PS51746"/>
    </source>
</evidence>
<dbReference type="Gene3D" id="3.60.40.10">
    <property type="entry name" value="PPM-type phosphatase domain"/>
    <property type="match status" value="1"/>
</dbReference>
<dbReference type="Pfam" id="PF00481">
    <property type="entry name" value="PP2C"/>
    <property type="match status" value="1"/>
</dbReference>
<dbReference type="GO" id="GO:0004722">
    <property type="term" value="F:protein serine/threonine phosphatase activity"/>
    <property type="evidence" value="ECO:0007669"/>
    <property type="project" value="InterPro"/>
</dbReference>
<dbReference type="InterPro" id="IPR015655">
    <property type="entry name" value="PP2C"/>
</dbReference>
<organism evidence="2 3">
    <name type="scientific">Symbiodinium microadriaticum</name>
    <name type="common">Dinoflagellate</name>
    <name type="synonym">Zooxanthella microadriatica</name>
    <dbReference type="NCBI Taxonomy" id="2951"/>
    <lineage>
        <taxon>Eukaryota</taxon>
        <taxon>Sar</taxon>
        <taxon>Alveolata</taxon>
        <taxon>Dinophyceae</taxon>
        <taxon>Suessiales</taxon>
        <taxon>Symbiodiniaceae</taxon>
        <taxon>Symbiodinium</taxon>
    </lineage>
</organism>
<comment type="caution">
    <text evidence="2">The sequence shown here is derived from an EMBL/GenBank/DDBJ whole genome shotgun (WGS) entry which is preliminary data.</text>
</comment>
<dbReference type="EMBL" id="LSRX01000087">
    <property type="protein sequence ID" value="OLQ09963.1"/>
    <property type="molecule type" value="Genomic_DNA"/>
</dbReference>
<dbReference type="AlphaFoldDB" id="A0A1Q9ERA0"/>
<dbReference type="PROSITE" id="PS51746">
    <property type="entry name" value="PPM_2"/>
    <property type="match status" value="1"/>
</dbReference>
<dbReference type="PANTHER" id="PTHR47992">
    <property type="entry name" value="PROTEIN PHOSPHATASE"/>
    <property type="match status" value="1"/>
</dbReference>